<organism evidence="1 2">
    <name type="scientific">Cudoniella acicularis</name>
    <dbReference type="NCBI Taxonomy" id="354080"/>
    <lineage>
        <taxon>Eukaryota</taxon>
        <taxon>Fungi</taxon>
        <taxon>Dikarya</taxon>
        <taxon>Ascomycota</taxon>
        <taxon>Pezizomycotina</taxon>
        <taxon>Leotiomycetes</taxon>
        <taxon>Helotiales</taxon>
        <taxon>Tricladiaceae</taxon>
        <taxon>Cudoniella</taxon>
    </lineage>
</organism>
<dbReference type="SUPFAM" id="SSF48403">
    <property type="entry name" value="Ankyrin repeat"/>
    <property type="match status" value="1"/>
</dbReference>
<name>A0A8H4RQ37_9HELO</name>
<proteinExistence type="predicted"/>
<dbReference type="InterPro" id="IPR036770">
    <property type="entry name" value="Ankyrin_rpt-contain_sf"/>
</dbReference>
<dbReference type="EMBL" id="JAAMPI010000216">
    <property type="protein sequence ID" value="KAF4633992.1"/>
    <property type="molecule type" value="Genomic_DNA"/>
</dbReference>
<dbReference type="OrthoDB" id="539213at2759"/>
<keyword evidence="2" id="KW-1185">Reference proteome</keyword>
<protein>
    <recommendedName>
        <fullName evidence="3">Fungal N-terminal domain-containing protein</fullName>
    </recommendedName>
</protein>
<dbReference type="Proteomes" id="UP000566819">
    <property type="component" value="Unassembled WGS sequence"/>
</dbReference>
<dbReference type="Gene3D" id="1.25.40.20">
    <property type="entry name" value="Ankyrin repeat-containing domain"/>
    <property type="match status" value="1"/>
</dbReference>
<dbReference type="AlphaFoldDB" id="A0A8H4RQ37"/>
<comment type="caution">
    <text evidence="1">The sequence shown here is derived from an EMBL/GenBank/DDBJ whole genome shotgun (WGS) entry which is preliminary data.</text>
</comment>
<evidence type="ECO:0008006" key="3">
    <source>
        <dbReference type="Google" id="ProtNLM"/>
    </source>
</evidence>
<reference evidence="1 2" key="1">
    <citation type="submission" date="2020-03" db="EMBL/GenBank/DDBJ databases">
        <title>Draft Genome Sequence of Cudoniella acicularis.</title>
        <authorList>
            <person name="Buettner E."/>
            <person name="Kellner H."/>
        </authorList>
    </citation>
    <scope>NUCLEOTIDE SEQUENCE [LARGE SCALE GENOMIC DNA]</scope>
    <source>
        <strain evidence="1 2">DSM 108380</strain>
    </source>
</reference>
<sequence>MSDPLSVAVNVIAVATVGLQSTKFVSFPALPHTTGLIDKIYETLSSLCKSRKEFARADESLQSLVDILNQIQRLANRSSLLSPRSVNSGSNSSADNEAIFKGLEITVKKCVDDLKPLVRKVEGWRAAGSGKNKVAFALRCYIKRSDLGEIHEVVSRQIQLLNIQLSIAGCAQNTDYTNSTKTSNTKVNGLLTDLSVEVKDSMTDVTTHVFKRLDQTDSILSCNKEDVAARFGVIKRSSAIQHNQVLGSIKTLEQSLATGLNNQSQMFKEVMHEIQRQLDCVKDSKQSDDLSQRLQDCIDRLYDFKSSIKGDLDIDSPEAHFITEDLVSILKALLKEVSFPNVHDVYRKRKRGVKDEDGEAAEMDSSIKQMRVVKKMRGILDSSETVQIRGSRPQDANGDCHPHICGYLVSKGADVNGFELYGSYYDEMVHPLSIPMIGVAEKSRNIQDKVISCQRILLAAGADPSLSLPEAADGWENCSLLTSVCQGTINSLRLLLDHGGVLLDLEHRDNFGNTALLLALSNSASPASNICPDFVENSFGQANLLIDRGASCLPSNYYGDTCLHLFLRNITDEGVQIFRPRNFLTKLVIRIIRAGGDILAVNDSGYSPSHLASSNDYDRSWREALSECGYSPQEVYEKSGVEWQELENVGIEEDLVELIAYIHFASNRGSHFIGNCWVRKPQQWTPETIQLLFVEQIQSDADLFKRLGPLATKIISYLAGDYRAD</sequence>
<evidence type="ECO:0000313" key="2">
    <source>
        <dbReference type="Proteomes" id="UP000566819"/>
    </source>
</evidence>
<accession>A0A8H4RQ37</accession>
<gene>
    <name evidence="1" type="ORF">G7Y89_g4111</name>
</gene>
<evidence type="ECO:0000313" key="1">
    <source>
        <dbReference type="EMBL" id="KAF4633992.1"/>
    </source>
</evidence>